<feature type="transmembrane region" description="Helical" evidence="1">
    <location>
        <begin position="61"/>
        <end position="85"/>
    </location>
</feature>
<feature type="transmembrane region" description="Helical" evidence="1">
    <location>
        <begin position="149"/>
        <end position="172"/>
    </location>
</feature>
<gene>
    <name evidence="2" type="ordered locus">LMRG_02548</name>
</gene>
<dbReference type="Proteomes" id="UP000001288">
    <property type="component" value="Chromosome"/>
</dbReference>
<feature type="transmembrane region" description="Helical" evidence="1">
    <location>
        <begin position="225"/>
        <end position="245"/>
    </location>
</feature>
<feature type="transmembrane region" description="Helical" evidence="1">
    <location>
        <begin position="112"/>
        <end position="137"/>
    </location>
</feature>
<protein>
    <submittedName>
        <fullName evidence="2">Uncharacterized protein</fullName>
    </submittedName>
</protein>
<dbReference type="AlphaFoldDB" id="A0A0H3GKV8"/>
<feature type="transmembrane region" description="Helical" evidence="1">
    <location>
        <begin position="184"/>
        <end position="205"/>
    </location>
</feature>
<dbReference type="RefSeq" id="WP_003722200.1">
    <property type="nucleotide sequence ID" value="NC_017544.1"/>
</dbReference>
<organism evidence="2 3">
    <name type="scientific">Listeria monocytogenes serotype 1/2a (strain 10403S)</name>
    <dbReference type="NCBI Taxonomy" id="393133"/>
    <lineage>
        <taxon>Bacteria</taxon>
        <taxon>Bacillati</taxon>
        <taxon>Bacillota</taxon>
        <taxon>Bacilli</taxon>
        <taxon>Bacillales</taxon>
        <taxon>Listeriaceae</taxon>
        <taxon>Listeria</taxon>
    </lineage>
</organism>
<dbReference type="EMBL" id="CP002002">
    <property type="protein sequence ID" value="AEO06705.1"/>
    <property type="molecule type" value="Genomic_DNA"/>
</dbReference>
<keyword evidence="1" id="KW-0472">Membrane</keyword>
<accession>A0A0H3GKV8</accession>
<proteinExistence type="predicted"/>
<sequence>MLKAHWKLEWNAHRYIFFATFVGWLICLLIGLFSKLGNGLLEPLVMDSDIDGVVFASGDGVFIALIGFVGASWILIWLLLFLAAARSGIYDENRYLFFQTETPIWKILLNKLIIVLIETAILTAGVLVIIINLAIIGGAEMSFSVGLNIIFDTFLAMGLNTFSLACIIFLATALSMVPVNGFRVGFIGALIYFVIINAIQISIGTDFLPKSSTEIHFYYSLFSSVHFNFIQMGFNLLMALVYFFLATKILNKSADLQ</sequence>
<keyword evidence="1" id="KW-0812">Transmembrane</keyword>
<evidence type="ECO:0000313" key="3">
    <source>
        <dbReference type="Proteomes" id="UP000001288"/>
    </source>
</evidence>
<evidence type="ECO:0000256" key="1">
    <source>
        <dbReference type="SAM" id="Phobius"/>
    </source>
</evidence>
<name>A0A0H3GKV8_LISM4</name>
<dbReference type="HOGENOM" id="CLU_1080963_0_0_9"/>
<keyword evidence="1" id="KW-1133">Transmembrane helix</keyword>
<reference evidence="3" key="1">
    <citation type="submission" date="2010-04" db="EMBL/GenBank/DDBJ databases">
        <title>The genome sequence of Listeria monocytogenes strain 10403S.</title>
        <authorList>
            <consortium name="The Broad Institute Genome Sequencing Platform"/>
            <consortium name="The Broad Institute Genome Sequencing Center for Infectious Disease"/>
            <person name="Borowsky M."/>
            <person name="Borodovsky M."/>
            <person name="Young S.K."/>
            <person name="Zeng Q."/>
            <person name="Koehrsen M."/>
            <person name="Fitzgerald M."/>
            <person name="Wiedmann M."/>
            <person name="Swaminathan B."/>
            <person name="Lauer P."/>
            <person name="Portnoy D."/>
            <person name="Cossart P."/>
            <person name="Buchrieser C."/>
            <person name="Higgins D."/>
            <person name="Abouelleil A."/>
            <person name="Alvarado L."/>
            <person name="Arachchi H.M."/>
            <person name="Berlin A."/>
            <person name="Borenstein D."/>
            <person name="Brown A."/>
            <person name="Chapman S.B."/>
            <person name="Chen Z."/>
            <person name="Dunbar C.D."/>
            <person name="Engels R."/>
            <person name="Freedman E."/>
            <person name="Gearin G."/>
            <person name="Gellesch M."/>
            <person name="Goldberg J."/>
            <person name="Griggs A."/>
            <person name="Gujja S."/>
            <person name="Heilman E."/>
            <person name="Heiman D."/>
            <person name="Howarth C."/>
            <person name="Jen D."/>
            <person name="Larson L."/>
            <person name="Lui A."/>
            <person name="MacDonald J."/>
            <person name="Mehta T."/>
            <person name="Montmayeur A."/>
            <person name="Neiman D."/>
            <person name="Park D."/>
            <person name="Pearson M."/>
            <person name="Priest M."/>
            <person name="Richards J."/>
            <person name="Roberts A."/>
            <person name="Saif S."/>
            <person name="Shea T."/>
            <person name="Shenoy N."/>
            <person name="Sisk P."/>
            <person name="Stolte C."/>
            <person name="Sykes S."/>
            <person name="Walk T."/>
            <person name="White J."/>
            <person name="Yandava C."/>
            <person name="Haas B."/>
            <person name="Nusbaum C."/>
            <person name="Birren B."/>
        </authorList>
    </citation>
    <scope>NUCLEOTIDE SEQUENCE [LARGE SCALE GENOMIC DNA]</scope>
    <source>
        <strain evidence="3">10403S</strain>
    </source>
</reference>
<evidence type="ECO:0000313" key="2">
    <source>
        <dbReference type="EMBL" id="AEO06705.1"/>
    </source>
</evidence>
<dbReference type="KEGG" id="lmt:LMRG_02548"/>
<feature type="transmembrane region" description="Helical" evidence="1">
    <location>
        <begin position="12"/>
        <end position="33"/>
    </location>
</feature>